<dbReference type="SUPFAM" id="SSF48403">
    <property type="entry name" value="Ankyrin repeat"/>
    <property type="match status" value="1"/>
</dbReference>
<dbReference type="OrthoDB" id="341259at2759"/>
<protein>
    <submittedName>
        <fullName evidence="2">Uncharacterized protein</fullName>
    </submittedName>
</protein>
<name>A0A5J5F0X0_9PEZI</name>
<dbReference type="EMBL" id="VXIS01000055">
    <property type="protein sequence ID" value="KAA8909670.1"/>
    <property type="molecule type" value="Genomic_DNA"/>
</dbReference>
<evidence type="ECO:0000313" key="3">
    <source>
        <dbReference type="Proteomes" id="UP000326924"/>
    </source>
</evidence>
<comment type="caution">
    <text evidence="2">The sequence shown here is derived from an EMBL/GenBank/DDBJ whole genome shotgun (WGS) entry which is preliminary data.</text>
</comment>
<sequence length="73" mass="7831">MKGHSFMVQLLVANGADISATEKFGRTALHCAGMNGHELVAWLLLNKSKPDSVKNGRASRGAVRENSVIPEGR</sequence>
<keyword evidence="3" id="KW-1185">Reference proteome</keyword>
<accession>A0A5J5F0X0</accession>
<gene>
    <name evidence="2" type="ORF">FN846DRAFT_941785</name>
</gene>
<dbReference type="InterPro" id="IPR002110">
    <property type="entry name" value="Ankyrin_rpt"/>
</dbReference>
<evidence type="ECO:0000256" key="1">
    <source>
        <dbReference type="SAM" id="MobiDB-lite"/>
    </source>
</evidence>
<dbReference type="InParanoid" id="A0A5J5F0X0"/>
<dbReference type="InterPro" id="IPR036770">
    <property type="entry name" value="Ankyrin_rpt-contain_sf"/>
</dbReference>
<dbReference type="AlphaFoldDB" id="A0A5J5F0X0"/>
<dbReference type="Proteomes" id="UP000326924">
    <property type="component" value="Unassembled WGS sequence"/>
</dbReference>
<proteinExistence type="predicted"/>
<organism evidence="2 3">
    <name type="scientific">Sphaerosporella brunnea</name>
    <dbReference type="NCBI Taxonomy" id="1250544"/>
    <lineage>
        <taxon>Eukaryota</taxon>
        <taxon>Fungi</taxon>
        <taxon>Dikarya</taxon>
        <taxon>Ascomycota</taxon>
        <taxon>Pezizomycotina</taxon>
        <taxon>Pezizomycetes</taxon>
        <taxon>Pezizales</taxon>
        <taxon>Pyronemataceae</taxon>
        <taxon>Sphaerosporella</taxon>
    </lineage>
</organism>
<dbReference type="Gene3D" id="1.25.40.20">
    <property type="entry name" value="Ankyrin repeat-containing domain"/>
    <property type="match status" value="1"/>
</dbReference>
<feature type="region of interest" description="Disordered" evidence="1">
    <location>
        <begin position="51"/>
        <end position="73"/>
    </location>
</feature>
<reference evidence="2 3" key="1">
    <citation type="submission" date="2019-09" db="EMBL/GenBank/DDBJ databases">
        <title>Draft genome of the ectomycorrhizal ascomycete Sphaerosporella brunnea.</title>
        <authorList>
            <consortium name="DOE Joint Genome Institute"/>
            <person name="Benucci G.M."/>
            <person name="Marozzi G."/>
            <person name="Antonielli L."/>
            <person name="Sanchez S."/>
            <person name="Marco P."/>
            <person name="Wang X."/>
            <person name="Falini L.B."/>
            <person name="Barry K."/>
            <person name="Haridas S."/>
            <person name="Lipzen A."/>
            <person name="Labutti K."/>
            <person name="Grigoriev I.V."/>
            <person name="Murat C."/>
            <person name="Martin F."/>
            <person name="Albertini E."/>
            <person name="Donnini D."/>
            <person name="Bonito G."/>
        </authorList>
    </citation>
    <scope>NUCLEOTIDE SEQUENCE [LARGE SCALE GENOMIC DNA]</scope>
    <source>
        <strain evidence="2 3">Sb_GMNB300</strain>
    </source>
</reference>
<dbReference type="Pfam" id="PF12796">
    <property type="entry name" value="Ank_2"/>
    <property type="match status" value="1"/>
</dbReference>
<evidence type="ECO:0000313" key="2">
    <source>
        <dbReference type="EMBL" id="KAA8909670.1"/>
    </source>
</evidence>